<keyword evidence="2 5" id="KW-0812">Transmembrane</keyword>
<feature type="domain" description="RDD" evidence="6">
    <location>
        <begin position="18"/>
        <end position="134"/>
    </location>
</feature>
<proteinExistence type="predicted"/>
<dbReference type="Proteomes" id="UP001597474">
    <property type="component" value="Unassembled WGS sequence"/>
</dbReference>
<dbReference type="EMBL" id="JBHUMP010000004">
    <property type="protein sequence ID" value="MFD2739417.1"/>
    <property type="molecule type" value="Genomic_DNA"/>
</dbReference>
<evidence type="ECO:0000313" key="7">
    <source>
        <dbReference type="EMBL" id="MFD2739417.1"/>
    </source>
</evidence>
<evidence type="ECO:0000259" key="6">
    <source>
        <dbReference type="Pfam" id="PF06271"/>
    </source>
</evidence>
<keyword evidence="4 5" id="KW-0472">Membrane</keyword>
<dbReference type="Pfam" id="PF06271">
    <property type="entry name" value="RDD"/>
    <property type="match status" value="1"/>
</dbReference>
<gene>
    <name evidence="7" type="ORF">ACFSUD_07560</name>
</gene>
<evidence type="ECO:0000256" key="4">
    <source>
        <dbReference type="ARBA" id="ARBA00023136"/>
    </source>
</evidence>
<evidence type="ECO:0000313" key="8">
    <source>
        <dbReference type="Proteomes" id="UP001597474"/>
    </source>
</evidence>
<comment type="subcellular location">
    <subcellularLocation>
        <location evidence="1">Membrane</location>
        <topology evidence="1">Multi-pass membrane protein</topology>
    </subcellularLocation>
</comment>
<protein>
    <submittedName>
        <fullName evidence="7">RDD family protein</fullName>
    </submittedName>
</protein>
<evidence type="ECO:0000256" key="5">
    <source>
        <dbReference type="SAM" id="Phobius"/>
    </source>
</evidence>
<organism evidence="7 8">
    <name type="scientific">Sulfitobacter aestuarii</name>
    <dbReference type="NCBI Taxonomy" id="2161676"/>
    <lineage>
        <taxon>Bacteria</taxon>
        <taxon>Pseudomonadati</taxon>
        <taxon>Pseudomonadota</taxon>
        <taxon>Alphaproteobacteria</taxon>
        <taxon>Rhodobacterales</taxon>
        <taxon>Roseobacteraceae</taxon>
        <taxon>Sulfitobacter</taxon>
    </lineage>
</organism>
<feature type="transmembrane region" description="Helical" evidence="5">
    <location>
        <begin position="22"/>
        <end position="40"/>
    </location>
</feature>
<name>A0ABW5U1R2_9RHOB</name>
<sequence length="145" mass="16044">MLRTPDPETHPQFYEGVPLKRLLAWLVDVTLIALICVLLLPFTAFTGLFFFPLMMLVVGFAYRVITLSNGSATWGMRLMGMELRDQADAPLDFTTAFLHTSGYAVSMAMAPLQLISVVLMATSARCQGLTDMLLGTAALNRRLRD</sequence>
<reference evidence="8" key="1">
    <citation type="journal article" date="2019" name="Int. J. Syst. Evol. Microbiol.">
        <title>The Global Catalogue of Microorganisms (GCM) 10K type strain sequencing project: providing services to taxonomists for standard genome sequencing and annotation.</title>
        <authorList>
            <consortium name="The Broad Institute Genomics Platform"/>
            <consortium name="The Broad Institute Genome Sequencing Center for Infectious Disease"/>
            <person name="Wu L."/>
            <person name="Ma J."/>
        </authorList>
    </citation>
    <scope>NUCLEOTIDE SEQUENCE [LARGE SCALE GENOMIC DNA]</scope>
    <source>
        <strain evidence="8">TISTR 2562</strain>
    </source>
</reference>
<evidence type="ECO:0000256" key="2">
    <source>
        <dbReference type="ARBA" id="ARBA00022692"/>
    </source>
</evidence>
<accession>A0ABW5U1R2</accession>
<keyword evidence="3 5" id="KW-1133">Transmembrane helix</keyword>
<dbReference type="RefSeq" id="WP_386373001.1">
    <property type="nucleotide sequence ID" value="NZ_JBHUMP010000004.1"/>
</dbReference>
<evidence type="ECO:0000256" key="1">
    <source>
        <dbReference type="ARBA" id="ARBA00004141"/>
    </source>
</evidence>
<dbReference type="InterPro" id="IPR010432">
    <property type="entry name" value="RDD"/>
</dbReference>
<keyword evidence="8" id="KW-1185">Reference proteome</keyword>
<feature type="transmembrane region" description="Helical" evidence="5">
    <location>
        <begin position="47"/>
        <end position="65"/>
    </location>
</feature>
<evidence type="ECO:0000256" key="3">
    <source>
        <dbReference type="ARBA" id="ARBA00022989"/>
    </source>
</evidence>
<comment type="caution">
    <text evidence="7">The sequence shown here is derived from an EMBL/GenBank/DDBJ whole genome shotgun (WGS) entry which is preliminary data.</text>
</comment>